<comment type="caution">
    <text evidence="13">The sequence shown here is derived from an EMBL/GenBank/DDBJ whole genome shotgun (WGS) entry which is preliminary data.</text>
</comment>
<dbReference type="GO" id="GO:0008237">
    <property type="term" value="F:metallopeptidase activity"/>
    <property type="evidence" value="ECO:0007669"/>
    <property type="project" value="UniProtKB-KW"/>
</dbReference>
<feature type="domain" description="Peptidase M20 dimerisation" evidence="12">
    <location>
        <begin position="214"/>
        <end position="317"/>
    </location>
</feature>
<evidence type="ECO:0000256" key="2">
    <source>
        <dbReference type="ARBA" id="ARBA00009692"/>
    </source>
</evidence>
<dbReference type="AlphaFoldDB" id="A0A0R1KG23"/>
<dbReference type="Gene3D" id="3.40.630.10">
    <property type="entry name" value="Zn peptidases"/>
    <property type="match status" value="1"/>
</dbReference>
<dbReference type="eggNOG" id="COG2195">
    <property type="taxonomic scope" value="Bacteria"/>
</dbReference>
<protein>
    <recommendedName>
        <fullName evidence="9">Peptidase T</fullName>
        <ecNumber evidence="9">3.4.11.4</ecNumber>
    </recommendedName>
    <alternativeName>
        <fullName evidence="9">Aminotripeptidase</fullName>
        <shortName evidence="9">Tripeptidase</shortName>
    </alternativeName>
    <alternativeName>
        <fullName evidence="9">Tripeptide aminopeptidase</fullName>
    </alternativeName>
</protein>
<evidence type="ECO:0000256" key="1">
    <source>
        <dbReference type="ARBA" id="ARBA00000870"/>
    </source>
</evidence>
<dbReference type="CDD" id="cd03892">
    <property type="entry name" value="M20_peptT"/>
    <property type="match status" value="1"/>
</dbReference>
<keyword evidence="9" id="KW-0963">Cytoplasm</keyword>
<keyword evidence="4 9" id="KW-0645">Protease</keyword>
<evidence type="ECO:0000256" key="10">
    <source>
        <dbReference type="PIRSR" id="PIRSR037215-1"/>
    </source>
</evidence>
<reference evidence="13 14" key="1">
    <citation type="journal article" date="2015" name="Genome Announc.">
        <title>Expanding the biotechnology potential of lactobacilli through comparative genomics of 213 strains and associated genera.</title>
        <authorList>
            <person name="Sun Z."/>
            <person name="Harris H.M."/>
            <person name="McCann A."/>
            <person name="Guo C."/>
            <person name="Argimon S."/>
            <person name="Zhang W."/>
            <person name="Yang X."/>
            <person name="Jeffery I.B."/>
            <person name="Cooney J.C."/>
            <person name="Kagawa T.F."/>
            <person name="Liu W."/>
            <person name="Song Y."/>
            <person name="Salvetti E."/>
            <person name="Wrobel A."/>
            <person name="Rasinkangas P."/>
            <person name="Parkhill J."/>
            <person name="Rea M.C."/>
            <person name="O'Sullivan O."/>
            <person name="Ritari J."/>
            <person name="Douillard F.P."/>
            <person name="Paul Ross R."/>
            <person name="Yang R."/>
            <person name="Briner A.E."/>
            <person name="Felis G.E."/>
            <person name="de Vos W.M."/>
            <person name="Barrangou R."/>
            <person name="Klaenhammer T.R."/>
            <person name="Caufield P.W."/>
            <person name="Cui Y."/>
            <person name="Zhang H."/>
            <person name="O'Toole P.W."/>
        </authorList>
    </citation>
    <scope>NUCLEOTIDE SEQUENCE [LARGE SCALE GENOMIC DNA]</scope>
    <source>
        <strain evidence="13 14">DSM 19682</strain>
    </source>
</reference>
<evidence type="ECO:0000313" key="14">
    <source>
        <dbReference type="Proteomes" id="UP000051248"/>
    </source>
</evidence>
<dbReference type="Proteomes" id="UP000051248">
    <property type="component" value="Unassembled WGS sequence"/>
</dbReference>
<feature type="active site" evidence="9 10">
    <location>
        <position position="87"/>
    </location>
</feature>
<dbReference type="InterPro" id="IPR010161">
    <property type="entry name" value="Peptidase_M20B"/>
</dbReference>
<dbReference type="EMBL" id="AZDZ01000003">
    <property type="protein sequence ID" value="KRK80483.1"/>
    <property type="molecule type" value="Genomic_DNA"/>
</dbReference>
<dbReference type="NCBIfam" id="NF003976">
    <property type="entry name" value="PRK05469.1"/>
    <property type="match status" value="1"/>
</dbReference>
<feature type="binding site" evidence="9 11">
    <location>
        <position position="148"/>
    </location>
    <ligand>
        <name>Zn(2+)</name>
        <dbReference type="ChEBI" id="CHEBI:29105"/>
        <label>2</label>
    </ligand>
</feature>
<dbReference type="HAMAP" id="MF_00550">
    <property type="entry name" value="Aminopeptidase_M20"/>
    <property type="match status" value="1"/>
</dbReference>
<dbReference type="GO" id="GO:0005829">
    <property type="term" value="C:cytosol"/>
    <property type="evidence" value="ECO:0007669"/>
    <property type="project" value="TreeGrafter"/>
</dbReference>
<keyword evidence="8 9" id="KW-0482">Metalloprotease</keyword>
<dbReference type="InterPro" id="IPR001261">
    <property type="entry name" value="ArgE/DapE_CS"/>
</dbReference>
<feature type="active site" description="Proton acceptor" evidence="9 10">
    <location>
        <position position="182"/>
    </location>
</feature>
<dbReference type="GO" id="GO:0006508">
    <property type="term" value="P:proteolysis"/>
    <property type="evidence" value="ECO:0007669"/>
    <property type="project" value="UniProtKB-UniRule"/>
</dbReference>
<comment type="function">
    <text evidence="9">Cleaves the N-terminal amino acid of tripeptides.</text>
</comment>
<organism evidence="13 14">
    <name type="scientific">Companilactobacillus nodensis DSM 19682 = JCM 14932 = NBRC 107160</name>
    <dbReference type="NCBI Taxonomy" id="1423775"/>
    <lineage>
        <taxon>Bacteria</taxon>
        <taxon>Bacillati</taxon>
        <taxon>Bacillota</taxon>
        <taxon>Bacilli</taxon>
        <taxon>Lactobacillales</taxon>
        <taxon>Lactobacillaceae</taxon>
        <taxon>Companilactobacillus</taxon>
    </lineage>
</organism>
<dbReference type="PROSITE" id="PS00759">
    <property type="entry name" value="ARGE_DAPE_CPG2_2"/>
    <property type="match status" value="1"/>
</dbReference>
<gene>
    <name evidence="9" type="primary">pepT</name>
    <name evidence="13" type="ORF">FD03_GL001907</name>
</gene>
<dbReference type="InterPro" id="IPR011650">
    <property type="entry name" value="Peptidase_M20_dimer"/>
</dbReference>
<dbReference type="Pfam" id="PF07687">
    <property type="entry name" value="M20_dimer"/>
    <property type="match status" value="1"/>
</dbReference>
<dbReference type="NCBIfam" id="TIGR01882">
    <property type="entry name" value="peptidase-T"/>
    <property type="match status" value="1"/>
</dbReference>
<dbReference type="SUPFAM" id="SSF55031">
    <property type="entry name" value="Bacterial exopeptidase dimerisation domain"/>
    <property type="match status" value="1"/>
</dbReference>
<dbReference type="PIRSF" id="PIRSF037215">
    <property type="entry name" value="Peptidase_M20B"/>
    <property type="match status" value="1"/>
</dbReference>
<comment type="cofactor">
    <cofactor evidence="9 11">
        <name>Zn(2+)</name>
        <dbReference type="ChEBI" id="CHEBI:29105"/>
    </cofactor>
    <text evidence="9 11">Binds 2 Zn(2+) ions per subunit.</text>
</comment>
<dbReference type="GO" id="GO:0043171">
    <property type="term" value="P:peptide catabolic process"/>
    <property type="evidence" value="ECO:0007669"/>
    <property type="project" value="UniProtKB-UniRule"/>
</dbReference>
<evidence type="ECO:0000256" key="3">
    <source>
        <dbReference type="ARBA" id="ARBA00022438"/>
    </source>
</evidence>
<accession>A0A0R1KG23</accession>
<dbReference type="NCBIfam" id="NF009920">
    <property type="entry name" value="PRK13381.1"/>
    <property type="match status" value="1"/>
</dbReference>
<keyword evidence="14" id="KW-1185">Reference proteome</keyword>
<evidence type="ECO:0000256" key="6">
    <source>
        <dbReference type="ARBA" id="ARBA00022801"/>
    </source>
</evidence>
<evidence type="ECO:0000256" key="9">
    <source>
        <dbReference type="HAMAP-Rule" id="MF_00550"/>
    </source>
</evidence>
<feature type="binding site" evidence="9 11">
    <location>
        <position position="387"/>
    </location>
    <ligand>
        <name>Zn(2+)</name>
        <dbReference type="ChEBI" id="CHEBI:29105"/>
        <label>2</label>
    </ligand>
</feature>
<dbReference type="PANTHER" id="PTHR42994:SF1">
    <property type="entry name" value="PEPTIDASE T"/>
    <property type="match status" value="1"/>
</dbReference>
<feature type="binding site" evidence="9 11">
    <location>
        <position position="85"/>
    </location>
    <ligand>
        <name>Zn(2+)</name>
        <dbReference type="ChEBI" id="CHEBI:29105"/>
        <label>1</label>
    </ligand>
</feature>
<comment type="catalytic activity">
    <reaction evidence="1 9">
        <text>Release of the N-terminal residue from a tripeptide.</text>
        <dbReference type="EC" id="3.4.11.4"/>
    </reaction>
</comment>
<evidence type="ECO:0000256" key="5">
    <source>
        <dbReference type="ARBA" id="ARBA00022723"/>
    </source>
</evidence>
<dbReference type="Gene3D" id="3.30.70.360">
    <property type="match status" value="1"/>
</dbReference>
<comment type="subcellular location">
    <subcellularLocation>
        <location evidence="9">Cytoplasm</location>
    </subcellularLocation>
</comment>
<dbReference type="InterPro" id="IPR002933">
    <property type="entry name" value="Peptidase_M20"/>
</dbReference>
<dbReference type="InterPro" id="IPR036264">
    <property type="entry name" value="Bact_exopeptidase_dim_dom"/>
</dbReference>
<keyword evidence="6 9" id="KW-0378">Hydrolase</keyword>
<keyword evidence="7 9" id="KW-0862">Zinc</keyword>
<dbReference type="SUPFAM" id="SSF53187">
    <property type="entry name" value="Zn-dependent exopeptidases"/>
    <property type="match status" value="1"/>
</dbReference>
<feature type="binding site" evidence="9 11">
    <location>
        <position position="205"/>
    </location>
    <ligand>
        <name>Zn(2+)</name>
        <dbReference type="ChEBI" id="CHEBI:29105"/>
        <label>1</label>
    </ligand>
</feature>
<dbReference type="PANTHER" id="PTHR42994">
    <property type="entry name" value="PEPTIDASE T"/>
    <property type="match status" value="1"/>
</dbReference>
<evidence type="ECO:0000256" key="4">
    <source>
        <dbReference type="ARBA" id="ARBA00022670"/>
    </source>
</evidence>
<feature type="binding site" evidence="9 11">
    <location>
        <position position="148"/>
    </location>
    <ligand>
        <name>Zn(2+)</name>
        <dbReference type="ChEBI" id="CHEBI:29105"/>
        <label>1</label>
    </ligand>
</feature>
<dbReference type="Pfam" id="PF01546">
    <property type="entry name" value="Peptidase_M20"/>
    <property type="match status" value="1"/>
</dbReference>
<dbReference type="STRING" id="1423775.FD03_GL001907"/>
<evidence type="ECO:0000256" key="7">
    <source>
        <dbReference type="ARBA" id="ARBA00022833"/>
    </source>
</evidence>
<sequence>MEMAIKYEKLVPRFLGYVKENTRSDENSNTIPSTERQTVFLNKLADELKEIGMSDVKINPVNSYLTAELPSNLDHDVPVLGLISHVDTADFNSENIKPKIVENYDGKSVIKLDDDGKYTLDPAVFSSLKNYAGQTLITTSGDTLLGSDDKSGVTEIITAMEYLINHPEVKYGKVKIGLGPDEEIGTGSLKFDVDDFGADFAYTVDGGPVGQLEYETFSAASLKVYITGKDVHPGSAKDIMINAVNIATEFQTALPDDEVPEKTDGRQGFFHLLELKGTVDNAYMDYIIRDFDRDGLEARKNKATEIAKALNDKYGEGTVRLDMHDEYYNMIDVIKDHMDVVKIAEEALKNLGITPDEEPVRGGTDGSTISFMGLPTPNLFAGGENMHGRYEYVAEESMEKAVDVILEIIKLNNDSKNN</sequence>
<dbReference type="EC" id="3.4.11.4" evidence="9"/>
<dbReference type="GO" id="GO:0045148">
    <property type="term" value="F:tripeptide aminopeptidase activity"/>
    <property type="evidence" value="ECO:0007669"/>
    <property type="project" value="UniProtKB-UniRule"/>
</dbReference>
<evidence type="ECO:0000313" key="13">
    <source>
        <dbReference type="EMBL" id="KRK80483.1"/>
    </source>
</evidence>
<evidence type="ECO:0000256" key="8">
    <source>
        <dbReference type="ARBA" id="ARBA00023049"/>
    </source>
</evidence>
<name>A0A0R1KG23_9LACO</name>
<evidence type="ECO:0000259" key="12">
    <source>
        <dbReference type="Pfam" id="PF07687"/>
    </source>
</evidence>
<dbReference type="PATRIC" id="fig|1423775.4.peg.1945"/>
<dbReference type="GO" id="GO:0008270">
    <property type="term" value="F:zinc ion binding"/>
    <property type="evidence" value="ECO:0007669"/>
    <property type="project" value="UniProtKB-UniRule"/>
</dbReference>
<proteinExistence type="inferred from homology"/>
<keyword evidence="3 9" id="KW-0031">Aminopeptidase</keyword>
<dbReference type="PROSITE" id="PS00758">
    <property type="entry name" value="ARGE_DAPE_CPG2_1"/>
    <property type="match status" value="1"/>
</dbReference>
<feature type="binding site" evidence="9 11">
    <location>
        <position position="183"/>
    </location>
    <ligand>
        <name>Zn(2+)</name>
        <dbReference type="ChEBI" id="CHEBI:29105"/>
        <label>2</label>
    </ligand>
</feature>
<evidence type="ECO:0000256" key="11">
    <source>
        <dbReference type="PIRSR" id="PIRSR037215-2"/>
    </source>
</evidence>
<comment type="similarity">
    <text evidence="2 9">Belongs to the peptidase M20B family.</text>
</comment>
<keyword evidence="5 9" id="KW-0479">Metal-binding</keyword>